<evidence type="ECO:0000313" key="3">
    <source>
        <dbReference type="Proteomes" id="UP000623129"/>
    </source>
</evidence>
<proteinExistence type="predicted"/>
<dbReference type="PROSITE" id="PS50294">
    <property type="entry name" value="WD_REPEATS_REGION"/>
    <property type="match status" value="1"/>
</dbReference>
<dbReference type="Pfam" id="PF00400">
    <property type="entry name" value="WD40"/>
    <property type="match status" value="1"/>
</dbReference>
<gene>
    <name evidence="2" type="ORF">FCM35_KLT09484</name>
</gene>
<dbReference type="Proteomes" id="UP000623129">
    <property type="component" value="Unassembled WGS sequence"/>
</dbReference>
<reference evidence="2" key="1">
    <citation type="submission" date="2020-01" db="EMBL/GenBank/DDBJ databases">
        <title>Genome sequence of Kobresia littledalei, the first chromosome-level genome in the family Cyperaceae.</title>
        <authorList>
            <person name="Qu G."/>
        </authorList>
    </citation>
    <scope>NUCLEOTIDE SEQUENCE</scope>
    <source>
        <strain evidence="2">C.B.Clarke</strain>
        <tissue evidence="2">Leaf</tissue>
    </source>
</reference>
<feature type="repeat" description="WD" evidence="1">
    <location>
        <begin position="78"/>
        <end position="108"/>
    </location>
</feature>
<name>A0A833R1I6_9POAL</name>
<accession>A0A833R1I6</accession>
<dbReference type="PANTHER" id="PTHR19845">
    <property type="entry name" value="KATANIN P80 SUBUNIT"/>
    <property type="match status" value="1"/>
</dbReference>
<comment type="caution">
    <text evidence="2">The sequence shown here is derived from an EMBL/GenBank/DDBJ whole genome shotgun (WGS) entry which is preliminary data.</text>
</comment>
<dbReference type="PANTHER" id="PTHR19845:SF0">
    <property type="entry name" value="KATANIN P80 WD40 REPEAT-CONTAINING SUBUNIT B1"/>
    <property type="match status" value="1"/>
</dbReference>
<dbReference type="InterPro" id="IPR001680">
    <property type="entry name" value="WD40_rpt"/>
</dbReference>
<keyword evidence="3" id="KW-1185">Reference proteome</keyword>
<dbReference type="GO" id="GO:0008352">
    <property type="term" value="C:katanin complex"/>
    <property type="evidence" value="ECO:0007669"/>
    <property type="project" value="TreeGrafter"/>
</dbReference>
<evidence type="ECO:0000313" key="2">
    <source>
        <dbReference type="EMBL" id="KAF3340640.1"/>
    </source>
</evidence>
<sequence length="155" mass="17167">MGGCTVIDDGLAIELEANGADLNDPLWSAKGLISSHLIRKQVGRINVLIVAFWIAPSVPFYLISDEEFDRAQSCIHTYKGHTRGVNVLRFTPDGKWVVSGGEDNSVKVAYSVDSMSAGAFANWIRSPFDRRKGLEFHNFSFSIVDDRIDNKFTNG</sequence>
<dbReference type="OrthoDB" id="261426at2759"/>
<dbReference type="InterPro" id="IPR036322">
    <property type="entry name" value="WD40_repeat_dom_sf"/>
</dbReference>
<dbReference type="EMBL" id="SWLB01000002">
    <property type="protein sequence ID" value="KAF3340640.1"/>
    <property type="molecule type" value="Genomic_DNA"/>
</dbReference>
<dbReference type="AlphaFoldDB" id="A0A833R1I6"/>
<dbReference type="InterPro" id="IPR015943">
    <property type="entry name" value="WD40/YVTN_repeat-like_dom_sf"/>
</dbReference>
<keyword evidence="1" id="KW-0853">WD repeat</keyword>
<dbReference type="SMART" id="SM00320">
    <property type="entry name" value="WD40"/>
    <property type="match status" value="1"/>
</dbReference>
<dbReference type="PROSITE" id="PS50082">
    <property type="entry name" value="WD_REPEATS_2"/>
    <property type="match status" value="1"/>
</dbReference>
<dbReference type="SUPFAM" id="SSF50978">
    <property type="entry name" value="WD40 repeat-like"/>
    <property type="match status" value="1"/>
</dbReference>
<evidence type="ECO:0000256" key="1">
    <source>
        <dbReference type="PROSITE-ProRule" id="PRU00221"/>
    </source>
</evidence>
<dbReference type="Gene3D" id="2.130.10.10">
    <property type="entry name" value="YVTN repeat-like/Quinoprotein amine dehydrogenase"/>
    <property type="match status" value="1"/>
</dbReference>
<protein>
    <submittedName>
        <fullName evidence="2">Katanin p80 subunit-like protein</fullName>
    </submittedName>
</protein>
<organism evidence="2 3">
    <name type="scientific">Carex littledalei</name>
    <dbReference type="NCBI Taxonomy" id="544730"/>
    <lineage>
        <taxon>Eukaryota</taxon>
        <taxon>Viridiplantae</taxon>
        <taxon>Streptophyta</taxon>
        <taxon>Embryophyta</taxon>
        <taxon>Tracheophyta</taxon>
        <taxon>Spermatophyta</taxon>
        <taxon>Magnoliopsida</taxon>
        <taxon>Liliopsida</taxon>
        <taxon>Poales</taxon>
        <taxon>Cyperaceae</taxon>
        <taxon>Cyperoideae</taxon>
        <taxon>Cariceae</taxon>
        <taxon>Carex</taxon>
        <taxon>Carex subgen. Euthyceras</taxon>
    </lineage>
</organism>
<dbReference type="GO" id="GO:0007019">
    <property type="term" value="P:microtubule depolymerization"/>
    <property type="evidence" value="ECO:0007669"/>
    <property type="project" value="TreeGrafter"/>
</dbReference>